<name>A0A934IT90_9HYPH</name>
<proteinExistence type="inferred from homology"/>
<evidence type="ECO:0000313" key="6">
    <source>
        <dbReference type="EMBL" id="MBJ3783907.1"/>
    </source>
</evidence>
<dbReference type="RefSeq" id="WP_198875119.1">
    <property type="nucleotide sequence ID" value="NZ_JAEKMH010000001.1"/>
</dbReference>
<dbReference type="Pfam" id="PF00669">
    <property type="entry name" value="Flagellin_N"/>
    <property type="match status" value="2"/>
</dbReference>
<feature type="domain" description="Flagellin N-terminal" evidence="4">
    <location>
        <begin position="438"/>
        <end position="474"/>
    </location>
</feature>
<dbReference type="GO" id="GO:0005198">
    <property type="term" value="F:structural molecule activity"/>
    <property type="evidence" value="ECO:0007669"/>
    <property type="project" value="UniProtKB-UniRule"/>
</dbReference>
<accession>A0A934IT90</accession>
<dbReference type="Gene3D" id="1.20.1330.10">
    <property type="entry name" value="f41 fragment of flagellin, N-terminal domain"/>
    <property type="match status" value="1"/>
</dbReference>
<dbReference type="InterPro" id="IPR001029">
    <property type="entry name" value="Flagellin_N"/>
</dbReference>
<feature type="domain" description="Flagellin C-terminal" evidence="5">
    <location>
        <begin position="526"/>
        <end position="609"/>
    </location>
</feature>
<dbReference type="PANTHER" id="PTHR42792:SF2">
    <property type="entry name" value="FLAGELLIN"/>
    <property type="match status" value="1"/>
</dbReference>
<reference evidence="6" key="1">
    <citation type="submission" date="2020-12" db="EMBL/GenBank/DDBJ databases">
        <title>Devosia sp. MSA67 isolated from Mo River.</title>
        <authorList>
            <person name="Ma F."/>
            <person name="Zi Z."/>
        </authorList>
    </citation>
    <scope>NUCLEOTIDE SEQUENCE</scope>
    <source>
        <strain evidence="6">MSA67</strain>
    </source>
</reference>
<evidence type="ECO:0000256" key="3">
    <source>
        <dbReference type="RuleBase" id="RU362073"/>
    </source>
</evidence>
<feature type="domain" description="Flagellin N-terminal" evidence="4">
    <location>
        <begin position="13"/>
        <end position="111"/>
    </location>
</feature>
<dbReference type="Proteomes" id="UP000602124">
    <property type="component" value="Unassembled WGS sequence"/>
</dbReference>
<evidence type="ECO:0000259" key="4">
    <source>
        <dbReference type="Pfam" id="PF00669"/>
    </source>
</evidence>
<evidence type="ECO:0000256" key="1">
    <source>
        <dbReference type="ARBA" id="ARBA00005709"/>
    </source>
</evidence>
<dbReference type="AlphaFoldDB" id="A0A934IT90"/>
<comment type="subcellular location">
    <subcellularLocation>
        <location evidence="3">Secreted</location>
    </subcellularLocation>
    <subcellularLocation>
        <location evidence="3">Bacterial flagellum</location>
    </subcellularLocation>
</comment>
<comment type="function">
    <text evidence="3">Flagellin is the subunit protein which polymerizes to form the filaments of bacterial flagella.</text>
</comment>
<comment type="caution">
    <text evidence="6">The sequence shown here is derived from an EMBL/GenBank/DDBJ whole genome shotgun (WGS) entry which is preliminary data.</text>
</comment>
<dbReference type="InterPro" id="IPR046358">
    <property type="entry name" value="Flagellin_C"/>
</dbReference>
<protein>
    <recommendedName>
        <fullName evidence="3">Flagellin</fullName>
    </recommendedName>
</protein>
<gene>
    <name evidence="6" type="ORF">JEQ47_04160</name>
</gene>
<evidence type="ECO:0000313" key="7">
    <source>
        <dbReference type="Proteomes" id="UP000602124"/>
    </source>
</evidence>
<evidence type="ECO:0000256" key="2">
    <source>
        <dbReference type="ARBA" id="ARBA00023143"/>
    </source>
</evidence>
<comment type="similarity">
    <text evidence="1 3">Belongs to the bacterial flagellin family.</text>
</comment>
<organism evidence="6 7">
    <name type="scientific">Devosia sediminis</name>
    <dbReference type="NCBI Taxonomy" id="2798801"/>
    <lineage>
        <taxon>Bacteria</taxon>
        <taxon>Pseudomonadati</taxon>
        <taxon>Pseudomonadota</taxon>
        <taxon>Alphaproteobacteria</taxon>
        <taxon>Hyphomicrobiales</taxon>
        <taxon>Devosiaceae</taxon>
        <taxon>Devosia</taxon>
    </lineage>
</organism>
<keyword evidence="7" id="KW-1185">Reference proteome</keyword>
<evidence type="ECO:0000259" key="5">
    <source>
        <dbReference type="Pfam" id="PF00700"/>
    </source>
</evidence>
<dbReference type="Pfam" id="PF00700">
    <property type="entry name" value="Flagellin_C"/>
    <property type="match status" value="1"/>
</dbReference>
<dbReference type="InterPro" id="IPR001492">
    <property type="entry name" value="Flagellin"/>
</dbReference>
<dbReference type="GO" id="GO:0005576">
    <property type="term" value="C:extracellular region"/>
    <property type="evidence" value="ECO:0007669"/>
    <property type="project" value="UniProtKB-SubCell"/>
</dbReference>
<dbReference type="GO" id="GO:0009288">
    <property type="term" value="C:bacterial-type flagellum"/>
    <property type="evidence" value="ECO:0007669"/>
    <property type="project" value="UniProtKB-SubCell"/>
</dbReference>
<keyword evidence="3" id="KW-0964">Secreted</keyword>
<dbReference type="SUPFAM" id="SSF64518">
    <property type="entry name" value="Phase 1 flagellin"/>
    <property type="match status" value="2"/>
</dbReference>
<dbReference type="EMBL" id="JAEKMH010000001">
    <property type="protein sequence ID" value="MBJ3783907.1"/>
    <property type="molecule type" value="Genomic_DNA"/>
</dbReference>
<keyword evidence="2 3" id="KW-0975">Bacterial flagellum</keyword>
<sequence>MADISLSKAVRSNLLSLKGTADMMASTQNRLATGNKVNSALDNPSSWFTAKGLTNRASDLGALLDSMANGVKTLEAADNGLSAMTKTLESMQSTLRQARQDKSFQTASFSLDAADITGTAGQTRELTLSGGAFGTEEVKVALTKAANASIVGDDFTAAAASTGAEAVANAAWGATRTVATDQTFSINDNGAARSITLEAGTYTADQAATAFNNDLTAAGSTVRARNDSGTLEFYDSDPAKTGLAQTIGITANAATASIGLTVDAATNITDNGTNAGTQAITVNGVAVTLNGDDHKTASQAADAINAALKAAGAAAGLKATAANGKLTIAGPDNGAAPTIGGGGADAVFGVVGDRTNVAAKDAGDASGVVKTVDELVAEINSKTKADGTANELYGKVRASNDNGKLRIENQSTQKLEIEGVSSEGKVDGVSTGAGEILGNSVRAGLSAQFNELRDQLDKIADDASFNGINLLRGDKLAITFNETGTSSIDIQTKDGDTINSSNLGVSTTLEEEDLDSDAKIDAELSKLKSALNDVRSQASTFGSNLSIVENRQTFTNAMINTLEDGAGNLTLADMNTEAANLLALQTRQSLSQNSLSLASQADQSILQLIR</sequence>
<dbReference type="PANTHER" id="PTHR42792">
    <property type="entry name" value="FLAGELLIN"/>
    <property type="match status" value="1"/>
</dbReference>